<reference evidence="3" key="2">
    <citation type="submission" date="2016-03" db="EMBL/GenBank/DDBJ databases">
        <authorList>
            <person name="Ploux O."/>
        </authorList>
    </citation>
    <scope>NUCLEOTIDE SEQUENCE [LARGE SCALE GENOMIC DNA]</scope>
    <source>
        <strain evidence="3">PP9</strain>
    </source>
</reference>
<evidence type="ECO:0000313" key="3">
    <source>
        <dbReference type="Proteomes" id="UP000076021"/>
    </source>
</evidence>
<sequence length="56" mass="6042">MDREGLIPTVLGTAVTITGMSLRNNKALKPIYRGSIIGFGLAHVVLGAIDLVEHRR</sequence>
<protein>
    <submittedName>
        <fullName evidence="2">Asparagine synthase</fullName>
    </submittedName>
</protein>
<keyword evidence="1" id="KW-0812">Transmembrane</keyword>
<feature type="transmembrane region" description="Helical" evidence="1">
    <location>
        <begin position="31"/>
        <end position="52"/>
    </location>
</feature>
<dbReference type="STRING" id="241244.ATY39_15740"/>
<dbReference type="OrthoDB" id="1756838at2"/>
<accession>A0A143HI26</accession>
<name>A0A143HI26_9BACL</name>
<keyword evidence="3" id="KW-1185">Reference proteome</keyword>
<organism evidence="2 3">
    <name type="scientific">Rummeliibacillus stabekisii</name>
    <dbReference type="NCBI Taxonomy" id="241244"/>
    <lineage>
        <taxon>Bacteria</taxon>
        <taxon>Bacillati</taxon>
        <taxon>Bacillota</taxon>
        <taxon>Bacilli</taxon>
        <taxon>Bacillales</taxon>
        <taxon>Caryophanaceae</taxon>
        <taxon>Rummeliibacillus</taxon>
    </lineage>
</organism>
<proteinExistence type="predicted"/>
<evidence type="ECO:0000313" key="2">
    <source>
        <dbReference type="EMBL" id="AMX01141.1"/>
    </source>
</evidence>
<dbReference type="EMBL" id="CP014806">
    <property type="protein sequence ID" value="AMX01141.1"/>
    <property type="molecule type" value="Genomic_DNA"/>
</dbReference>
<dbReference type="RefSeq" id="WP_066792051.1">
    <property type="nucleotide sequence ID" value="NZ_BJVD01000015.1"/>
</dbReference>
<dbReference type="Proteomes" id="UP000076021">
    <property type="component" value="Chromosome"/>
</dbReference>
<dbReference type="KEGG" id="rst:ATY39_15740"/>
<keyword evidence="1" id="KW-1133">Transmembrane helix</keyword>
<reference evidence="2 3" key="1">
    <citation type="journal article" date="2016" name="Genome Announc.">
        <title>Whole-Genome Sequence of Rummeliibacillus stabekisii Strain PP9 Isolated from Antarctic Soil.</title>
        <authorList>
            <person name="da Mota F.F."/>
            <person name="Vollu R.E."/>
            <person name="Jurelevicius D."/>
            <person name="Seldin L."/>
        </authorList>
    </citation>
    <scope>NUCLEOTIDE SEQUENCE [LARGE SCALE GENOMIC DNA]</scope>
    <source>
        <strain evidence="2 3">PP9</strain>
    </source>
</reference>
<evidence type="ECO:0000256" key="1">
    <source>
        <dbReference type="SAM" id="Phobius"/>
    </source>
</evidence>
<gene>
    <name evidence="2" type="ORF">ATY39_15740</name>
</gene>
<keyword evidence="1" id="KW-0472">Membrane</keyword>
<dbReference type="AlphaFoldDB" id="A0A143HI26"/>